<dbReference type="EMBL" id="NHOA01000049">
    <property type="protein sequence ID" value="PHQ39103.1"/>
    <property type="molecule type" value="Genomic_DNA"/>
</dbReference>
<accession>A0A2G1WJE1</accession>
<organism evidence="2 3">
    <name type="scientific">Halorubrum persicum</name>
    <dbReference type="NCBI Taxonomy" id="1383844"/>
    <lineage>
        <taxon>Archaea</taxon>
        <taxon>Methanobacteriati</taxon>
        <taxon>Methanobacteriota</taxon>
        <taxon>Stenosarchaea group</taxon>
        <taxon>Halobacteria</taxon>
        <taxon>Halobacteriales</taxon>
        <taxon>Haloferacaceae</taxon>
        <taxon>Halorubrum</taxon>
    </lineage>
</organism>
<dbReference type="Proteomes" id="UP000222824">
    <property type="component" value="Unassembled WGS sequence"/>
</dbReference>
<evidence type="ECO:0000313" key="3">
    <source>
        <dbReference type="Proteomes" id="UP000222824"/>
    </source>
</evidence>
<gene>
    <name evidence="2" type="ORF">DJ69_07905</name>
</gene>
<keyword evidence="3" id="KW-1185">Reference proteome</keyword>
<comment type="caution">
    <text evidence="2">The sequence shown here is derived from an EMBL/GenBank/DDBJ whole genome shotgun (WGS) entry which is preliminary data.</text>
</comment>
<reference evidence="2 3" key="1">
    <citation type="journal article" date="2014" name="Front. Microbiol.">
        <title>Population and genomic analysis of the genus Halorubrum.</title>
        <authorList>
            <person name="Fullmer M.S."/>
            <person name="Soucy S.M."/>
            <person name="Swithers K.S."/>
            <person name="Makkay A.M."/>
            <person name="Wheeler R."/>
            <person name="Ventosa A."/>
            <person name="Gogarten J.P."/>
            <person name="Papke R.T."/>
        </authorList>
    </citation>
    <scope>NUCLEOTIDE SEQUENCE [LARGE SCALE GENOMIC DNA]</scope>
    <source>
        <strain evidence="2 3">C49</strain>
    </source>
</reference>
<dbReference type="AlphaFoldDB" id="A0A2G1WJE1"/>
<name>A0A2G1WJE1_9EURY</name>
<dbReference type="RefSeq" id="WP_099255135.1">
    <property type="nucleotide sequence ID" value="NZ_NHOA01000049.1"/>
</dbReference>
<feature type="region of interest" description="Disordered" evidence="1">
    <location>
        <begin position="1"/>
        <end position="40"/>
    </location>
</feature>
<proteinExistence type="predicted"/>
<evidence type="ECO:0000256" key="1">
    <source>
        <dbReference type="SAM" id="MobiDB-lite"/>
    </source>
</evidence>
<feature type="region of interest" description="Disordered" evidence="1">
    <location>
        <begin position="108"/>
        <end position="133"/>
    </location>
</feature>
<sequence length="199" mass="20960">MSSQAQPGSDGGRLPDADSFDLGDTVLDREDDDPNTATVINCPPVSCDAWDVGEETVADHNPEYDAEADVIVVAFDDDLGEAKPEYTGGEPIPLAEIDVPTYAFPPGRLANVDASGDDGGDAPEAATSPLEGFDDVRDLKERLEETSDVDVRSDDGEPILALTKAGREYRIRADGTVSDGPFQSKLADVAADFLGGEGE</sequence>
<evidence type="ECO:0000313" key="2">
    <source>
        <dbReference type="EMBL" id="PHQ39103.1"/>
    </source>
</evidence>
<dbReference type="OrthoDB" id="334117at2157"/>
<protein>
    <submittedName>
        <fullName evidence="2">Uncharacterized protein</fullName>
    </submittedName>
</protein>